<evidence type="ECO:0000259" key="1">
    <source>
        <dbReference type="PROSITE" id="PS51742"/>
    </source>
</evidence>
<dbReference type="OrthoDB" id="9791702at2"/>
<accession>K9E9Q9</accession>
<comment type="caution">
    <text evidence="2">The sequence shown here is derived from an EMBL/GenBank/DDBJ whole genome shotgun (WGS) entry which is preliminary data.</text>
</comment>
<name>K9E9Q9_9LACT</name>
<protein>
    <recommendedName>
        <fullName evidence="1">PPC domain-containing protein</fullName>
    </recommendedName>
</protein>
<dbReference type="HOGENOM" id="CLU_114051_2_1_9"/>
<dbReference type="eggNOG" id="COG1661">
    <property type="taxonomic scope" value="Bacteria"/>
</dbReference>
<dbReference type="PIRSF" id="PIRSF016702">
    <property type="entry name" value="DNA_bp_PD1"/>
    <property type="match status" value="1"/>
</dbReference>
<dbReference type="PROSITE" id="PS51742">
    <property type="entry name" value="PPC"/>
    <property type="match status" value="1"/>
</dbReference>
<sequence>MEYKRSGSDILVRLDKGDKIKECLTELAKAEQIQTGFVSGIGAVDQVELSYFLPEEQKYQTKKFEGSFEVLSLKGTLSIFDKKPHQHLHIILGQEDYSTIGGHLEEARVNITLELDIKVLVNLGVKRETDPDLNIQALKFQDVE</sequence>
<dbReference type="EMBL" id="AGXA01000011">
    <property type="protein sequence ID" value="EKU93939.1"/>
    <property type="molecule type" value="Genomic_DNA"/>
</dbReference>
<dbReference type="SUPFAM" id="SSF117856">
    <property type="entry name" value="AF0104/ALDC/Ptd012-like"/>
    <property type="match status" value="1"/>
</dbReference>
<dbReference type="Pfam" id="PF03479">
    <property type="entry name" value="PCC"/>
    <property type="match status" value="1"/>
</dbReference>
<evidence type="ECO:0000313" key="2">
    <source>
        <dbReference type="EMBL" id="EKU93939.1"/>
    </source>
</evidence>
<dbReference type="Proteomes" id="UP000009875">
    <property type="component" value="Unassembled WGS sequence"/>
</dbReference>
<dbReference type="Gene3D" id="3.30.1330.80">
    <property type="entry name" value="Hypothetical protein, similar to alpha- acetolactate decarboxylase, domain 2"/>
    <property type="match status" value="1"/>
</dbReference>
<evidence type="ECO:0000313" key="3">
    <source>
        <dbReference type="Proteomes" id="UP000009875"/>
    </source>
</evidence>
<reference evidence="2 3" key="1">
    <citation type="submission" date="2012-09" db="EMBL/GenBank/DDBJ databases">
        <title>The Genome Sequence of Alloiococcus otitis ATCC 51267.</title>
        <authorList>
            <consortium name="The Broad Institute Genome Sequencing Platform"/>
            <person name="Earl A."/>
            <person name="Ward D."/>
            <person name="Feldgarden M."/>
            <person name="Gevers D."/>
            <person name="Huys G."/>
            <person name="Walker B."/>
            <person name="Young S.K."/>
            <person name="Zeng Q."/>
            <person name="Gargeya S."/>
            <person name="Fitzgerald M."/>
            <person name="Haas B."/>
            <person name="Abouelleil A."/>
            <person name="Alvarado L."/>
            <person name="Arachchi H.M."/>
            <person name="Berlin A.M."/>
            <person name="Chapman S.B."/>
            <person name="Goldberg J."/>
            <person name="Griggs A."/>
            <person name="Gujja S."/>
            <person name="Hansen M."/>
            <person name="Howarth C."/>
            <person name="Imamovic A."/>
            <person name="Larimer J."/>
            <person name="McCowen C."/>
            <person name="Montmayeur A."/>
            <person name="Murphy C."/>
            <person name="Neiman D."/>
            <person name="Pearson M."/>
            <person name="Priest M."/>
            <person name="Roberts A."/>
            <person name="Saif S."/>
            <person name="Shea T."/>
            <person name="Sisk P."/>
            <person name="Sykes S."/>
            <person name="Wortman J."/>
            <person name="Nusbaum C."/>
            <person name="Birren B."/>
        </authorList>
    </citation>
    <scope>NUCLEOTIDE SEQUENCE [LARGE SCALE GENOMIC DNA]</scope>
    <source>
        <strain evidence="2 3">ATCC 51267</strain>
    </source>
</reference>
<dbReference type="RefSeq" id="WP_003777124.1">
    <property type="nucleotide sequence ID" value="NZ_JH992958.1"/>
</dbReference>
<dbReference type="InterPro" id="IPR005175">
    <property type="entry name" value="PPC_dom"/>
</dbReference>
<keyword evidence="3" id="KW-1185">Reference proteome</keyword>
<organism evidence="2 3">
    <name type="scientific">Alloiococcus otitis ATCC 51267</name>
    <dbReference type="NCBI Taxonomy" id="883081"/>
    <lineage>
        <taxon>Bacteria</taxon>
        <taxon>Bacillati</taxon>
        <taxon>Bacillota</taxon>
        <taxon>Bacilli</taxon>
        <taxon>Lactobacillales</taxon>
        <taxon>Carnobacteriaceae</taxon>
        <taxon>Alloiococcus</taxon>
    </lineage>
</organism>
<feature type="domain" description="PPC" evidence="1">
    <location>
        <begin position="4"/>
        <end position="141"/>
    </location>
</feature>
<dbReference type="PANTHER" id="PTHR34988:SF1">
    <property type="entry name" value="DNA-BINDING PROTEIN"/>
    <property type="match status" value="1"/>
</dbReference>
<proteinExistence type="predicted"/>
<dbReference type="AlphaFoldDB" id="K9E9Q9"/>
<dbReference type="InterPro" id="IPR025707">
    <property type="entry name" value="DNA_bp_PD1"/>
</dbReference>
<dbReference type="PANTHER" id="PTHR34988">
    <property type="entry name" value="PROTEIN, PUTATIVE-RELATED"/>
    <property type="match status" value="1"/>
</dbReference>
<gene>
    <name evidence="2" type="ORF">HMPREF9698_00535</name>
</gene>
<dbReference type="CDD" id="cd11378">
    <property type="entry name" value="DUF296"/>
    <property type="match status" value="1"/>
</dbReference>